<comment type="caution">
    <text evidence="4">The sequence shown here is derived from an EMBL/GenBank/DDBJ whole genome shotgun (WGS) entry which is preliminary data.</text>
</comment>
<keyword evidence="2" id="KW-0677">Repeat</keyword>
<dbReference type="OrthoDB" id="5949865at2759"/>
<feature type="region of interest" description="Disordered" evidence="3">
    <location>
        <begin position="195"/>
        <end position="235"/>
    </location>
</feature>
<gene>
    <name evidence="4" type="ORF">Baya_14870</name>
</gene>
<keyword evidence="1" id="KW-0433">Leucine-rich repeat</keyword>
<reference evidence="4 5" key="1">
    <citation type="journal article" date="2019" name="Genome Biol. Evol.">
        <title>Whole-Genome Sequencing of the Giant Devil Catfish, Bagarius yarrelli.</title>
        <authorList>
            <person name="Jiang W."/>
            <person name="Lv Y."/>
            <person name="Cheng L."/>
            <person name="Yang K."/>
            <person name="Chao B."/>
            <person name="Wang X."/>
            <person name="Li Y."/>
            <person name="Pan X."/>
            <person name="You X."/>
            <person name="Zhang Y."/>
            <person name="Yang J."/>
            <person name="Li J."/>
            <person name="Zhang X."/>
            <person name="Liu S."/>
            <person name="Sun C."/>
            <person name="Yang J."/>
            <person name="Shi Q."/>
        </authorList>
    </citation>
    <scope>NUCLEOTIDE SEQUENCE [LARGE SCALE GENOMIC DNA]</scope>
    <source>
        <strain evidence="4">JWS20170419001</strain>
        <tissue evidence="4">Muscle</tissue>
    </source>
</reference>
<dbReference type="Proteomes" id="UP000319801">
    <property type="component" value="Unassembled WGS sequence"/>
</dbReference>
<proteinExistence type="predicted"/>
<keyword evidence="5" id="KW-1185">Reference proteome</keyword>
<evidence type="ECO:0000256" key="2">
    <source>
        <dbReference type="ARBA" id="ARBA00022737"/>
    </source>
</evidence>
<dbReference type="Gene3D" id="3.80.10.10">
    <property type="entry name" value="Ribonuclease Inhibitor"/>
    <property type="match status" value="1"/>
</dbReference>
<name>A0A556VA62_BAGYA</name>
<dbReference type="EMBL" id="VCAZ01000185">
    <property type="protein sequence ID" value="TTD92256.1"/>
    <property type="molecule type" value="Genomic_DNA"/>
</dbReference>
<dbReference type="SUPFAM" id="SSF52047">
    <property type="entry name" value="RNI-like"/>
    <property type="match status" value="1"/>
</dbReference>
<organism evidence="4 5">
    <name type="scientific">Bagarius yarrelli</name>
    <name type="common">Goonch</name>
    <name type="synonym">Bagrus yarrelli</name>
    <dbReference type="NCBI Taxonomy" id="175774"/>
    <lineage>
        <taxon>Eukaryota</taxon>
        <taxon>Metazoa</taxon>
        <taxon>Chordata</taxon>
        <taxon>Craniata</taxon>
        <taxon>Vertebrata</taxon>
        <taxon>Euteleostomi</taxon>
        <taxon>Actinopterygii</taxon>
        <taxon>Neopterygii</taxon>
        <taxon>Teleostei</taxon>
        <taxon>Ostariophysi</taxon>
        <taxon>Siluriformes</taxon>
        <taxon>Sisoridae</taxon>
        <taxon>Sisorinae</taxon>
        <taxon>Bagarius</taxon>
    </lineage>
</organism>
<evidence type="ECO:0000256" key="1">
    <source>
        <dbReference type="ARBA" id="ARBA00022614"/>
    </source>
</evidence>
<evidence type="ECO:0000313" key="4">
    <source>
        <dbReference type="EMBL" id="TTD92256.1"/>
    </source>
</evidence>
<sequence>MYIKDKIEKSPTECRFINLFHCLIELNDQTLIKEAQVILRKHCLPELKLSRVLWSALVFLLLNSEEELEEFNLQRFGASDECLINIYPVFTACRKALLHKCNITKEGGIALSAALRPTSYLKELSLSANDLGEPEQKLLSAIQKDENFALEKLDYNKNSIMSEEIEDTVTAETTEEQKQKYFDSGDYNMAKAKINKNKQLPSAQTEKAEITGDHIPTPQDLPQRKTSLVASKLAG</sequence>
<dbReference type="InterPro" id="IPR032675">
    <property type="entry name" value="LRR_dom_sf"/>
</dbReference>
<evidence type="ECO:0000313" key="5">
    <source>
        <dbReference type="Proteomes" id="UP000319801"/>
    </source>
</evidence>
<accession>A0A556VA62</accession>
<evidence type="ECO:0000256" key="3">
    <source>
        <dbReference type="SAM" id="MobiDB-lite"/>
    </source>
</evidence>
<protein>
    <submittedName>
        <fullName evidence="4">cAMP-regulated phosphoprotein 19-A</fullName>
    </submittedName>
</protein>
<dbReference type="PANTHER" id="PTHR24106">
    <property type="entry name" value="NACHT, LRR AND CARD DOMAINS-CONTAINING"/>
    <property type="match status" value="1"/>
</dbReference>
<dbReference type="AlphaFoldDB" id="A0A556VA62"/>
<dbReference type="InterPro" id="IPR051261">
    <property type="entry name" value="NLR"/>
</dbReference>